<dbReference type="OrthoDB" id="6766953at2"/>
<name>A0A1Y3P144_9PSED</name>
<proteinExistence type="predicted"/>
<gene>
    <name evidence="1" type="ORF">AUC60_12820</name>
</gene>
<dbReference type="AlphaFoldDB" id="A0A1Y3P144"/>
<dbReference type="RefSeq" id="WP_087267657.1">
    <property type="nucleotide sequence ID" value="NZ_LOHF01000009.1"/>
</dbReference>
<dbReference type="Proteomes" id="UP000195440">
    <property type="component" value="Unassembled WGS sequence"/>
</dbReference>
<reference evidence="1 2" key="1">
    <citation type="journal article" date="2017" name="Syst. Appl. Microbiol.">
        <title>Pseudomonas caspiana sp. nov., a citrus pathogen in the Pseudomonas syringae phylogenetic group.</title>
        <authorList>
            <person name="Busquets A."/>
            <person name="Gomila M."/>
            <person name="Beiki F."/>
            <person name="Mulet M."/>
            <person name="Rahimian H."/>
            <person name="Garcia-Valdes E."/>
            <person name="Lalucat J."/>
        </authorList>
    </citation>
    <scope>NUCLEOTIDE SEQUENCE [LARGE SCALE GENOMIC DNA]</scope>
    <source>
        <strain evidence="1 2">FBF102</strain>
    </source>
</reference>
<organism evidence="1 2">
    <name type="scientific">Pseudomonas caspiana</name>
    <dbReference type="NCBI Taxonomy" id="1451454"/>
    <lineage>
        <taxon>Bacteria</taxon>
        <taxon>Pseudomonadati</taxon>
        <taxon>Pseudomonadota</taxon>
        <taxon>Gammaproteobacteria</taxon>
        <taxon>Pseudomonadales</taxon>
        <taxon>Pseudomonadaceae</taxon>
        <taxon>Pseudomonas</taxon>
    </lineage>
</organism>
<comment type="caution">
    <text evidence="1">The sequence shown here is derived from an EMBL/GenBank/DDBJ whole genome shotgun (WGS) entry which is preliminary data.</text>
</comment>
<evidence type="ECO:0000313" key="2">
    <source>
        <dbReference type="Proteomes" id="UP000195440"/>
    </source>
</evidence>
<accession>A0A1Y3P144</accession>
<evidence type="ECO:0000313" key="1">
    <source>
        <dbReference type="EMBL" id="OUM73550.1"/>
    </source>
</evidence>
<keyword evidence="2" id="KW-1185">Reference proteome</keyword>
<protein>
    <submittedName>
        <fullName evidence="1">Uncharacterized protein</fullName>
    </submittedName>
</protein>
<dbReference type="EMBL" id="LOHF01000009">
    <property type="protein sequence ID" value="OUM73550.1"/>
    <property type="molecule type" value="Genomic_DNA"/>
</dbReference>
<sequence length="409" mass="45465">MGRPNFGCGFLPGSMRQEDDLSSCRTLSTPATTTALWLANFRLYGSSFQNQCSLSTVVASQFKASLEAHNSVDATHAASRNELLIGTWREETPEKLPIEAFFYNAATGGLLNVQALRRAYYLKTSQRLSIVRVNFSAPDRNIFSWSEADQIDGWDVADRLNARYNDTADDCDGQPAFYCNGVIIRMTTYGAGFHSWNPNPAAITDVSFSYLRKDLNMTHAAFMGAIEQGYVFKDAASFGRSGNYPLVVRCAFAYDAGTSARTNEGCGAYINFPTNSDACESLGITTLEAWKTHFFSIPDDTKYGHQCGFNADQRGFAVTLKARANPLAPENVWHNEMLIDRWPQNIPDQLPIEAFFYVYDQSRALGLEGAKYIQRDYYQQSGRTVPVISVAFKTGGDNIFSYHVSDQGL</sequence>